<keyword evidence="1" id="KW-0472">Membrane</keyword>
<keyword evidence="1" id="KW-1133">Transmembrane helix</keyword>
<organism evidence="2 3">
    <name type="scientific">Streptomyces alkaliterrae</name>
    <dbReference type="NCBI Taxonomy" id="2213162"/>
    <lineage>
        <taxon>Bacteria</taxon>
        <taxon>Bacillati</taxon>
        <taxon>Actinomycetota</taxon>
        <taxon>Actinomycetes</taxon>
        <taxon>Kitasatosporales</taxon>
        <taxon>Streptomycetaceae</taxon>
        <taxon>Streptomyces</taxon>
    </lineage>
</organism>
<reference evidence="2 3" key="1">
    <citation type="submission" date="2019-10" db="EMBL/GenBank/DDBJ databases">
        <title>Streptomyces sp. nov., a novel actinobacterium isolated from alkaline environment.</title>
        <authorList>
            <person name="Golinska P."/>
        </authorList>
    </citation>
    <scope>NUCLEOTIDE SEQUENCE [LARGE SCALE GENOMIC DNA]</scope>
    <source>
        <strain evidence="2 3">OF1</strain>
    </source>
</reference>
<dbReference type="Proteomes" id="UP000320857">
    <property type="component" value="Unassembled WGS sequence"/>
</dbReference>
<proteinExistence type="predicted"/>
<evidence type="ECO:0000313" key="2">
    <source>
        <dbReference type="EMBL" id="MQS04675.1"/>
    </source>
</evidence>
<accession>A0A5P0YWL5</accession>
<name>A0A5P0YWL5_9ACTN</name>
<sequence>MTTRFDDDAADAGPAADDPLVVVLRPPSEYLAPPPGRYTEIRRAASRRRVLRTATGVGVACLATALVAVPLYLVRPVAPDAPLTPQ</sequence>
<protein>
    <submittedName>
        <fullName evidence="2">Uncharacterized protein</fullName>
    </submittedName>
</protein>
<evidence type="ECO:0000256" key="1">
    <source>
        <dbReference type="SAM" id="Phobius"/>
    </source>
</evidence>
<feature type="non-terminal residue" evidence="2">
    <location>
        <position position="86"/>
    </location>
</feature>
<dbReference type="AlphaFoldDB" id="A0A5P0YWL5"/>
<keyword evidence="1" id="KW-0812">Transmembrane</keyword>
<gene>
    <name evidence="2" type="ORF">FNX44_022945</name>
</gene>
<keyword evidence="3" id="KW-1185">Reference proteome</keyword>
<comment type="caution">
    <text evidence="2">The sequence shown here is derived from an EMBL/GenBank/DDBJ whole genome shotgun (WGS) entry which is preliminary data.</text>
</comment>
<feature type="transmembrane region" description="Helical" evidence="1">
    <location>
        <begin position="50"/>
        <end position="73"/>
    </location>
</feature>
<evidence type="ECO:0000313" key="3">
    <source>
        <dbReference type="Proteomes" id="UP000320857"/>
    </source>
</evidence>
<dbReference type="EMBL" id="VJYK02000329">
    <property type="protein sequence ID" value="MQS04675.1"/>
    <property type="molecule type" value="Genomic_DNA"/>
</dbReference>